<dbReference type="OrthoDB" id="119761at2"/>
<dbReference type="InterPro" id="IPR007251">
    <property type="entry name" value="Iron_permease_Fet4"/>
</dbReference>
<evidence type="ECO:0000313" key="3">
    <source>
        <dbReference type="Proteomes" id="UP000288012"/>
    </source>
</evidence>
<proteinExistence type="predicted"/>
<dbReference type="Pfam" id="PF04120">
    <property type="entry name" value="Iron_permease"/>
    <property type="match status" value="1"/>
</dbReference>
<dbReference type="GO" id="GO:0055085">
    <property type="term" value="P:transmembrane transport"/>
    <property type="evidence" value="ECO:0007669"/>
    <property type="project" value="InterPro"/>
</dbReference>
<feature type="transmembrane region" description="Helical" evidence="1">
    <location>
        <begin position="25"/>
        <end position="45"/>
    </location>
</feature>
<accession>A0A433JGB2</accession>
<organism evidence="2 3">
    <name type="scientific">Legionella septentrionalis</name>
    <dbReference type="NCBI Taxonomy" id="2498109"/>
    <lineage>
        <taxon>Bacteria</taxon>
        <taxon>Pseudomonadati</taxon>
        <taxon>Pseudomonadota</taxon>
        <taxon>Gammaproteobacteria</taxon>
        <taxon>Legionellales</taxon>
        <taxon>Legionellaceae</taxon>
        <taxon>Legionella</taxon>
    </lineage>
</organism>
<comment type="caution">
    <text evidence="2">The sequence shown here is derived from an EMBL/GenBank/DDBJ whole genome shotgun (WGS) entry which is preliminary data.</text>
</comment>
<gene>
    <name evidence="2" type="ORF">EKM59_11540</name>
</gene>
<name>A0A433JGB2_9GAMM</name>
<keyword evidence="1" id="KW-0472">Membrane</keyword>
<dbReference type="RefSeq" id="WP_126953995.1">
    <property type="nucleotide sequence ID" value="NZ_RZGR01000056.1"/>
</dbReference>
<reference evidence="2 3" key="1">
    <citation type="submission" date="2018-12" db="EMBL/GenBank/DDBJ databases">
        <title>Legionella sp,whole genome shotgun sequence.</title>
        <authorList>
            <person name="Wu H."/>
        </authorList>
    </citation>
    <scope>NUCLEOTIDE SEQUENCE [LARGE SCALE GENOMIC DNA]</scope>
    <source>
        <strain evidence="3">km714</strain>
    </source>
</reference>
<keyword evidence="3" id="KW-1185">Reference proteome</keyword>
<sequence length="131" mass="14999">MATKRQNKSPSSWDFSRLAKKTCDVVGSFWSFLFACLFCVIWLITGPLFNYSDTWQLIINTSTTVITFLIVFLIQNAQNRDTAILNLKLDELIKSLKAADNRSLILDDLSETELKKLIKNYKAIKDKKTGE</sequence>
<evidence type="ECO:0000256" key="1">
    <source>
        <dbReference type="SAM" id="Phobius"/>
    </source>
</evidence>
<evidence type="ECO:0000313" key="2">
    <source>
        <dbReference type="EMBL" id="RUQ79157.1"/>
    </source>
</evidence>
<protein>
    <submittedName>
        <fullName evidence="2">Low affinity iron permease family protein</fullName>
    </submittedName>
</protein>
<feature type="transmembrane region" description="Helical" evidence="1">
    <location>
        <begin position="57"/>
        <end position="74"/>
    </location>
</feature>
<dbReference type="AlphaFoldDB" id="A0A433JGB2"/>
<keyword evidence="1" id="KW-0812">Transmembrane</keyword>
<keyword evidence="1" id="KW-1133">Transmembrane helix</keyword>
<dbReference type="Proteomes" id="UP000288012">
    <property type="component" value="Unassembled WGS sequence"/>
</dbReference>
<dbReference type="EMBL" id="RZGR01000056">
    <property type="protein sequence ID" value="RUQ79157.1"/>
    <property type="molecule type" value="Genomic_DNA"/>
</dbReference>